<protein>
    <submittedName>
        <fullName evidence="3">Uncharacterized protein</fullName>
    </submittedName>
</protein>
<feature type="transmembrane region" description="Helical" evidence="2">
    <location>
        <begin position="48"/>
        <end position="71"/>
    </location>
</feature>
<keyword evidence="2" id="KW-0472">Membrane</keyword>
<evidence type="ECO:0000256" key="2">
    <source>
        <dbReference type="SAM" id="Phobius"/>
    </source>
</evidence>
<name>A0A183EZ81_9BILA</name>
<feature type="compositionally biased region" description="Low complexity" evidence="1">
    <location>
        <begin position="1"/>
        <end position="16"/>
    </location>
</feature>
<reference evidence="3" key="1">
    <citation type="submission" date="2016-06" db="UniProtKB">
        <authorList>
            <consortium name="WormBaseParasite"/>
        </authorList>
    </citation>
    <scope>IDENTIFICATION</scope>
</reference>
<sequence length="72" mass="8580">LSIEQQQQQQQSLNQQKTREQEKMKTNEERVVELVQNDQEVVHERIRFVCFFLSFGLLSNKCLLLAVVLYIL</sequence>
<dbReference type="AlphaFoldDB" id="A0A183EZ81"/>
<keyword evidence="2" id="KW-0812">Transmembrane</keyword>
<dbReference type="WBParaSite" id="GPUH_0002630201-mRNA-1">
    <property type="protein sequence ID" value="GPUH_0002630201-mRNA-1"/>
    <property type="gene ID" value="GPUH_0002630201"/>
</dbReference>
<evidence type="ECO:0000256" key="1">
    <source>
        <dbReference type="SAM" id="MobiDB-lite"/>
    </source>
</evidence>
<organism evidence="3">
    <name type="scientific">Gongylonema pulchrum</name>
    <dbReference type="NCBI Taxonomy" id="637853"/>
    <lineage>
        <taxon>Eukaryota</taxon>
        <taxon>Metazoa</taxon>
        <taxon>Ecdysozoa</taxon>
        <taxon>Nematoda</taxon>
        <taxon>Chromadorea</taxon>
        <taxon>Rhabditida</taxon>
        <taxon>Spirurina</taxon>
        <taxon>Spiruromorpha</taxon>
        <taxon>Spiruroidea</taxon>
        <taxon>Gongylonematidae</taxon>
        <taxon>Gongylonema</taxon>
    </lineage>
</organism>
<feature type="region of interest" description="Disordered" evidence="1">
    <location>
        <begin position="1"/>
        <end position="25"/>
    </location>
</feature>
<proteinExistence type="predicted"/>
<accession>A0A183EZ81</accession>
<evidence type="ECO:0000313" key="3">
    <source>
        <dbReference type="WBParaSite" id="GPUH_0002630201-mRNA-1"/>
    </source>
</evidence>
<keyword evidence="2" id="KW-1133">Transmembrane helix</keyword>